<dbReference type="CDD" id="cd00082">
    <property type="entry name" value="HisKA"/>
    <property type="match status" value="1"/>
</dbReference>
<name>A0A562NV72_9RHOB</name>
<dbReference type="OrthoDB" id="7568856at2"/>
<evidence type="ECO:0000256" key="4">
    <source>
        <dbReference type="ARBA" id="ARBA00022475"/>
    </source>
</evidence>
<evidence type="ECO:0000259" key="19">
    <source>
        <dbReference type="PROSITE" id="PS50109"/>
    </source>
</evidence>
<evidence type="ECO:0000256" key="7">
    <source>
        <dbReference type="ARBA" id="ARBA00022679"/>
    </source>
</evidence>
<evidence type="ECO:0000256" key="18">
    <source>
        <dbReference type="SAM" id="Phobius"/>
    </source>
</evidence>
<comment type="catalytic activity">
    <reaction evidence="1">
        <text>ATP + protein L-histidine = ADP + protein N-phospho-L-histidine.</text>
        <dbReference type="EC" id="2.7.13.3"/>
    </reaction>
</comment>
<dbReference type="EMBL" id="VLKU01000003">
    <property type="protein sequence ID" value="TWI35930.1"/>
    <property type="molecule type" value="Genomic_DNA"/>
</dbReference>
<dbReference type="SUPFAM" id="SSF55874">
    <property type="entry name" value="ATPase domain of HSP90 chaperone/DNA topoisomerase II/histidine kinase"/>
    <property type="match status" value="1"/>
</dbReference>
<dbReference type="GO" id="GO:0005524">
    <property type="term" value="F:ATP binding"/>
    <property type="evidence" value="ECO:0007669"/>
    <property type="project" value="UniProtKB-KW"/>
</dbReference>
<dbReference type="SMART" id="SM00387">
    <property type="entry name" value="HATPase_c"/>
    <property type="match status" value="1"/>
</dbReference>
<dbReference type="InterPro" id="IPR017055">
    <property type="entry name" value="Sig_transdc_His_kinase_DctB"/>
</dbReference>
<dbReference type="AlphaFoldDB" id="A0A562NV72"/>
<dbReference type="InterPro" id="IPR029151">
    <property type="entry name" value="Sensor-like_sf"/>
</dbReference>
<protein>
    <recommendedName>
        <fullName evidence="16">C4-dicarboxylate transport sensor protein DctB</fullName>
        <ecNumber evidence="3">2.7.13.3</ecNumber>
    </recommendedName>
</protein>
<organism evidence="20 21">
    <name type="scientific">Paracoccus sulfuroxidans</name>
    <dbReference type="NCBI Taxonomy" id="384678"/>
    <lineage>
        <taxon>Bacteria</taxon>
        <taxon>Pseudomonadati</taxon>
        <taxon>Pseudomonadota</taxon>
        <taxon>Alphaproteobacteria</taxon>
        <taxon>Rhodobacterales</taxon>
        <taxon>Paracoccaceae</taxon>
        <taxon>Paracoccus</taxon>
    </lineage>
</organism>
<dbReference type="SMART" id="SM00388">
    <property type="entry name" value="HisKA"/>
    <property type="match status" value="1"/>
</dbReference>
<dbReference type="InterPro" id="IPR033479">
    <property type="entry name" value="dCache_1"/>
</dbReference>
<keyword evidence="4" id="KW-1003">Cell membrane</keyword>
<keyword evidence="14 18" id="KW-0472">Membrane</keyword>
<dbReference type="PROSITE" id="PS50109">
    <property type="entry name" value="HIS_KIN"/>
    <property type="match status" value="1"/>
</dbReference>
<keyword evidence="17" id="KW-0175">Coiled coil</keyword>
<dbReference type="PIRSF" id="PIRSF036431">
    <property type="entry name" value="STHK_DctB"/>
    <property type="match status" value="1"/>
</dbReference>
<evidence type="ECO:0000256" key="10">
    <source>
        <dbReference type="ARBA" id="ARBA00022777"/>
    </source>
</evidence>
<keyword evidence="21" id="KW-1185">Reference proteome</keyword>
<evidence type="ECO:0000256" key="11">
    <source>
        <dbReference type="ARBA" id="ARBA00022840"/>
    </source>
</evidence>
<keyword evidence="8 18" id="KW-0812">Transmembrane</keyword>
<gene>
    <name evidence="20" type="ORF">IQ24_01288</name>
</gene>
<comment type="function">
    <text evidence="15">Member of the two-component regulatory system DctB/DctD involved in the transport of C4-dicarboxylates. DctB functions as a membrane-associated protein kinase that phosphorylates DctD in response to environmental signals.</text>
</comment>
<keyword evidence="7" id="KW-0808">Transferase</keyword>
<evidence type="ECO:0000256" key="9">
    <source>
        <dbReference type="ARBA" id="ARBA00022741"/>
    </source>
</evidence>
<evidence type="ECO:0000256" key="3">
    <source>
        <dbReference type="ARBA" id="ARBA00012438"/>
    </source>
</evidence>
<evidence type="ECO:0000256" key="5">
    <source>
        <dbReference type="ARBA" id="ARBA00022519"/>
    </source>
</evidence>
<dbReference type="Pfam" id="PF02518">
    <property type="entry name" value="HATPase_c"/>
    <property type="match status" value="1"/>
</dbReference>
<evidence type="ECO:0000256" key="17">
    <source>
        <dbReference type="SAM" id="Coils"/>
    </source>
</evidence>
<dbReference type="InterPro" id="IPR003661">
    <property type="entry name" value="HisK_dim/P_dom"/>
</dbReference>
<evidence type="ECO:0000256" key="1">
    <source>
        <dbReference type="ARBA" id="ARBA00000085"/>
    </source>
</evidence>
<comment type="caution">
    <text evidence="20">The sequence shown here is derived from an EMBL/GenBank/DDBJ whole genome shotgun (WGS) entry which is preliminary data.</text>
</comment>
<evidence type="ECO:0000313" key="20">
    <source>
        <dbReference type="EMBL" id="TWI35930.1"/>
    </source>
</evidence>
<keyword evidence="6" id="KW-0597">Phosphoprotein</keyword>
<sequence length="618" mass="67842">MAPAGPGRGLRWSLQTALALVAVGVTVFLAHHFAYRHYLTAGYGRAETVLRLTVNALEADLARHQVVPELIGDFDLIRELAADPDNAALRDQANQWLAEQNDDVQASDIYLILPDGETIAASNYLNDLSFVGQNFSYRPYFIEAMAGHPSRFYGVGTTSGVRGYFFSAPVRDDAGRVIAVVAVKIGVDRIEEGWRGGEYRVLVTDPEGLTFLSSEPGWRYRSLGPLTAERLTRSETVRRYAETDLSEFPLEHLVQHGMNILRMPDDPAQPDRNRRDYIQASQPMEEAGWTVHVLLDDAALRSEAQLVVFSVVLVIFAAFIGALLWHQRRTQAAERLALQEYATAELERRVTERTADLARVNSQLEQEISERRATEIELRNAQANLVQAGRLAALGQMSASLSHEMNQPLAAARNYADSAAILIERGEFAEARDNIAQILALVDRMAAIGKHLRQAARKPDEQRATTDLAVLLSETRIIVEARLAAARATLEADLPADLPPLGVGPTRLQQVLVNLITNAADAVEGVTDRRIRLTARVEGDEVVIRLRDHGHGIPETAMARIFDPFFTTKPMGAGMGLGLSISAGLISDMGGRIACRNLHPGVEFTLHLPAARQKGVAA</sequence>
<evidence type="ECO:0000256" key="2">
    <source>
        <dbReference type="ARBA" id="ARBA00004429"/>
    </source>
</evidence>
<evidence type="ECO:0000256" key="16">
    <source>
        <dbReference type="ARBA" id="ARBA00073143"/>
    </source>
</evidence>
<dbReference type="RefSeq" id="WP_145396985.1">
    <property type="nucleotide sequence ID" value="NZ_VLKU01000003.1"/>
</dbReference>
<feature type="transmembrane region" description="Helical" evidence="18">
    <location>
        <begin position="306"/>
        <end position="325"/>
    </location>
</feature>
<keyword evidence="13" id="KW-0902">Two-component regulatory system</keyword>
<dbReference type="Proteomes" id="UP000316225">
    <property type="component" value="Unassembled WGS sequence"/>
</dbReference>
<dbReference type="CDD" id="cd12914">
    <property type="entry name" value="PDC1_DGC_like"/>
    <property type="match status" value="1"/>
</dbReference>
<dbReference type="InterPro" id="IPR036097">
    <property type="entry name" value="HisK_dim/P_sf"/>
</dbReference>
<keyword evidence="12 18" id="KW-1133">Transmembrane helix</keyword>
<dbReference type="GO" id="GO:0005886">
    <property type="term" value="C:plasma membrane"/>
    <property type="evidence" value="ECO:0007669"/>
    <property type="project" value="UniProtKB-SubCell"/>
</dbReference>
<evidence type="ECO:0000256" key="13">
    <source>
        <dbReference type="ARBA" id="ARBA00023012"/>
    </source>
</evidence>
<dbReference type="SUPFAM" id="SSF47384">
    <property type="entry name" value="Homodimeric domain of signal transducing histidine kinase"/>
    <property type="match status" value="1"/>
</dbReference>
<dbReference type="Gene3D" id="3.30.565.10">
    <property type="entry name" value="Histidine kinase-like ATPase, C-terminal domain"/>
    <property type="match status" value="1"/>
</dbReference>
<evidence type="ECO:0000256" key="8">
    <source>
        <dbReference type="ARBA" id="ARBA00022692"/>
    </source>
</evidence>
<keyword evidence="5" id="KW-0997">Cell inner membrane</keyword>
<evidence type="ECO:0000313" key="21">
    <source>
        <dbReference type="Proteomes" id="UP000316225"/>
    </source>
</evidence>
<evidence type="ECO:0000256" key="15">
    <source>
        <dbReference type="ARBA" id="ARBA00059004"/>
    </source>
</evidence>
<keyword evidence="9" id="KW-0547">Nucleotide-binding</keyword>
<dbReference type="Pfam" id="PF02743">
    <property type="entry name" value="dCache_1"/>
    <property type="match status" value="1"/>
</dbReference>
<feature type="coiled-coil region" evidence="17">
    <location>
        <begin position="357"/>
        <end position="384"/>
    </location>
</feature>
<dbReference type="InterPro" id="IPR005467">
    <property type="entry name" value="His_kinase_dom"/>
</dbReference>
<feature type="domain" description="Histidine kinase" evidence="19">
    <location>
        <begin position="400"/>
        <end position="612"/>
    </location>
</feature>
<dbReference type="FunFam" id="1.10.287.130:FF:000049">
    <property type="entry name" value="C4-dicarboxylate transport sensor protein DctB"/>
    <property type="match status" value="1"/>
</dbReference>
<keyword evidence="10 20" id="KW-0418">Kinase</keyword>
<accession>A0A562NV72</accession>
<dbReference type="PRINTS" id="PR00344">
    <property type="entry name" value="BCTRLSENSOR"/>
</dbReference>
<evidence type="ECO:0000256" key="12">
    <source>
        <dbReference type="ARBA" id="ARBA00022989"/>
    </source>
</evidence>
<evidence type="ECO:0000256" key="6">
    <source>
        <dbReference type="ARBA" id="ARBA00022553"/>
    </source>
</evidence>
<dbReference type="SUPFAM" id="SSF103190">
    <property type="entry name" value="Sensory domain-like"/>
    <property type="match status" value="1"/>
</dbReference>
<dbReference type="InterPro" id="IPR004358">
    <property type="entry name" value="Sig_transdc_His_kin-like_C"/>
</dbReference>
<dbReference type="PANTHER" id="PTHR43065">
    <property type="entry name" value="SENSOR HISTIDINE KINASE"/>
    <property type="match status" value="1"/>
</dbReference>
<proteinExistence type="predicted"/>
<dbReference type="GO" id="GO:0000155">
    <property type="term" value="F:phosphorelay sensor kinase activity"/>
    <property type="evidence" value="ECO:0007669"/>
    <property type="project" value="InterPro"/>
</dbReference>
<reference evidence="20 21" key="1">
    <citation type="journal article" date="2015" name="Stand. Genomic Sci.">
        <title>Genomic Encyclopedia of Bacterial and Archaeal Type Strains, Phase III: the genomes of soil and plant-associated and newly described type strains.</title>
        <authorList>
            <person name="Whitman W.B."/>
            <person name="Woyke T."/>
            <person name="Klenk H.P."/>
            <person name="Zhou Y."/>
            <person name="Lilburn T.G."/>
            <person name="Beck B.J."/>
            <person name="De Vos P."/>
            <person name="Vandamme P."/>
            <person name="Eisen J.A."/>
            <person name="Garrity G."/>
            <person name="Hugenholtz P."/>
            <person name="Kyrpides N.C."/>
        </authorList>
    </citation>
    <scope>NUCLEOTIDE SEQUENCE [LARGE SCALE GENOMIC DNA]</scope>
    <source>
        <strain evidence="20 21">CGMCC 1.5364</strain>
    </source>
</reference>
<dbReference type="InterPro" id="IPR036890">
    <property type="entry name" value="HATPase_C_sf"/>
</dbReference>
<keyword evidence="11" id="KW-0067">ATP-binding</keyword>
<dbReference type="EC" id="2.7.13.3" evidence="3"/>
<dbReference type="Gene3D" id="3.30.450.20">
    <property type="entry name" value="PAS domain"/>
    <property type="match status" value="2"/>
</dbReference>
<comment type="subcellular location">
    <subcellularLocation>
        <location evidence="2">Cell inner membrane</location>
        <topology evidence="2">Multi-pass membrane protein</topology>
    </subcellularLocation>
</comment>
<dbReference type="Gene3D" id="1.10.287.130">
    <property type="match status" value="1"/>
</dbReference>
<dbReference type="InterPro" id="IPR003594">
    <property type="entry name" value="HATPase_dom"/>
</dbReference>
<dbReference type="PANTHER" id="PTHR43065:SF46">
    <property type="entry name" value="C4-DICARBOXYLATE TRANSPORT SENSOR PROTEIN DCTB"/>
    <property type="match status" value="1"/>
</dbReference>
<evidence type="ECO:0000256" key="14">
    <source>
        <dbReference type="ARBA" id="ARBA00023136"/>
    </source>
</evidence>
<feature type="transmembrane region" description="Helical" evidence="18">
    <location>
        <begin position="12"/>
        <end position="35"/>
    </location>
</feature>
<dbReference type="FunFam" id="3.30.450.20:FF:000127">
    <property type="entry name" value="C4-dicarboxylate transport sensor protein"/>
    <property type="match status" value="1"/>
</dbReference>